<proteinExistence type="predicted"/>
<evidence type="ECO:0000259" key="1">
    <source>
        <dbReference type="SMART" id="SM00829"/>
    </source>
</evidence>
<accession>A0AAW0XC45</accession>
<evidence type="ECO:0000313" key="2">
    <source>
        <dbReference type="EMBL" id="KAK8741941.1"/>
    </source>
</evidence>
<evidence type="ECO:0000313" key="3">
    <source>
        <dbReference type="Proteomes" id="UP001445076"/>
    </source>
</evidence>
<dbReference type="InterPro" id="IPR013149">
    <property type="entry name" value="ADH-like_C"/>
</dbReference>
<dbReference type="InterPro" id="IPR020843">
    <property type="entry name" value="ER"/>
</dbReference>
<dbReference type="GO" id="GO:0016491">
    <property type="term" value="F:oxidoreductase activity"/>
    <property type="evidence" value="ECO:0007669"/>
    <property type="project" value="InterPro"/>
</dbReference>
<dbReference type="AlphaFoldDB" id="A0AAW0XC45"/>
<dbReference type="PANTHER" id="PTHR43677:SF4">
    <property type="entry name" value="QUINONE OXIDOREDUCTASE-LIKE PROTEIN 2"/>
    <property type="match status" value="1"/>
</dbReference>
<feature type="domain" description="Enoyl reductase (ER)" evidence="1">
    <location>
        <begin position="50"/>
        <end position="363"/>
    </location>
</feature>
<protein>
    <recommendedName>
        <fullName evidence="1">Enoyl reductase (ER) domain-containing protein</fullName>
    </recommendedName>
</protein>
<dbReference type="Gene3D" id="3.90.180.10">
    <property type="entry name" value="Medium-chain alcohol dehydrogenases, catalytic domain"/>
    <property type="match status" value="1"/>
</dbReference>
<dbReference type="SUPFAM" id="SSF50129">
    <property type="entry name" value="GroES-like"/>
    <property type="match status" value="1"/>
</dbReference>
<sequence>MASSMQRLCRYGIRLLPAVSTSSQYLSRSFGVSSIKNASTYKAAVLQEFGQDLVMQDLKRKAIKQGQVRVAVHSCGVNASDLLMMENKYDQEFKLPFVPGFEICGEVIEIGEGVQNVAIGSRVIGINKETLGGFAEECVVSQQDVWMVDHAVGFDTGAALVDAYATSLIGLQRRAGVQENSTVLITAAAGGLGLAAVDLAANVYKAKVIGVCGTEDKADLVRKKGAWSALKYNKKHILAKVNEVTNGKGVDIIFDAVGGDVFNDCLHCVAHEGSVIVAGFASRVIPHIETSQLLPKAVSLIGLSLTHYRDANNTVYRQVVEDVIDMHEMGLIKPHISALFKLEDCKSAFTFMTERMSTGKVVLEIQ</sequence>
<dbReference type="Pfam" id="PF08240">
    <property type="entry name" value="ADH_N"/>
    <property type="match status" value="1"/>
</dbReference>
<organism evidence="2 3">
    <name type="scientific">Cherax quadricarinatus</name>
    <name type="common">Australian red claw crayfish</name>
    <dbReference type="NCBI Taxonomy" id="27406"/>
    <lineage>
        <taxon>Eukaryota</taxon>
        <taxon>Metazoa</taxon>
        <taxon>Ecdysozoa</taxon>
        <taxon>Arthropoda</taxon>
        <taxon>Crustacea</taxon>
        <taxon>Multicrustacea</taxon>
        <taxon>Malacostraca</taxon>
        <taxon>Eumalacostraca</taxon>
        <taxon>Eucarida</taxon>
        <taxon>Decapoda</taxon>
        <taxon>Pleocyemata</taxon>
        <taxon>Astacidea</taxon>
        <taxon>Parastacoidea</taxon>
        <taxon>Parastacidae</taxon>
        <taxon>Cherax</taxon>
    </lineage>
</organism>
<dbReference type="Pfam" id="PF00107">
    <property type="entry name" value="ADH_zinc_N"/>
    <property type="match status" value="1"/>
</dbReference>
<dbReference type="GO" id="GO:0005739">
    <property type="term" value="C:mitochondrion"/>
    <property type="evidence" value="ECO:0007669"/>
    <property type="project" value="TreeGrafter"/>
</dbReference>
<dbReference type="EMBL" id="JARKIK010000029">
    <property type="protein sequence ID" value="KAK8741941.1"/>
    <property type="molecule type" value="Genomic_DNA"/>
</dbReference>
<dbReference type="Gene3D" id="3.40.50.720">
    <property type="entry name" value="NAD(P)-binding Rossmann-like Domain"/>
    <property type="match status" value="1"/>
</dbReference>
<name>A0AAW0XC45_CHEQU</name>
<reference evidence="2 3" key="1">
    <citation type="journal article" date="2024" name="BMC Genomics">
        <title>Genome assembly of redclaw crayfish (Cherax quadricarinatus) provides insights into its immune adaptation and hypoxia tolerance.</title>
        <authorList>
            <person name="Liu Z."/>
            <person name="Zheng J."/>
            <person name="Li H."/>
            <person name="Fang K."/>
            <person name="Wang S."/>
            <person name="He J."/>
            <person name="Zhou D."/>
            <person name="Weng S."/>
            <person name="Chi M."/>
            <person name="Gu Z."/>
            <person name="He J."/>
            <person name="Li F."/>
            <person name="Wang M."/>
        </authorList>
    </citation>
    <scope>NUCLEOTIDE SEQUENCE [LARGE SCALE GENOMIC DNA]</scope>
    <source>
        <strain evidence="2">ZL_2023a</strain>
    </source>
</reference>
<gene>
    <name evidence="2" type="ORF">OTU49_002021</name>
</gene>
<dbReference type="SUPFAM" id="SSF51735">
    <property type="entry name" value="NAD(P)-binding Rossmann-fold domains"/>
    <property type="match status" value="1"/>
</dbReference>
<dbReference type="InterPro" id="IPR051397">
    <property type="entry name" value="Zn-ADH-like_protein"/>
</dbReference>
<dbReference type="InterPro" id="IPR011032">
    <property type="entry name" value="GroES-like_sf"/>
</dbReference>
<dbReference type="InterPro" id="IPR013154">
    <property type="entry name" value="ADH-like_N"/>
</dbReference>
<dbReference type="Proteomes" id="UP001445076">
    <property type="component" value="Unassembled WGS sequence"/>
</dbReference>
<dbReference type="PANTHER" id="PTHR43677">
    <property type="entry name" value="SHORT-CHAIN DEHYDROGENASE/REDUCTASE"/>
    <property type="match status" value="1"/>
</dbReference>
<dbReference type="SMART" id="SM00829">
    <property type="entry name" value="PKS_ER"/>
    <property type="match status" value="1"/>
</dbReference>
<dbReference type="CDD" id="cd08241">
    <property type="entry name" value="QOR1"/>
    <property type="match status" value="1"/>
</dbReference>
<comment type="caution">
    <text evidence="2">The sequence shown here is derived from an EMBL/GenBank/DDBJ whole genome shotgun (WGS) entry which is preliminary data.</text>
</comment>
<dbReference type="InterPro" id="IPR036291">
    <property type="entry name" value="NAD(P)-bd_dom_sf"/>
</dbReference>
<keyword evidence="3" id="KW-1185">Reference proteome</keyword>